<feature type="transmembrane region" description="Helical" evidence="1">
    <location>
        <begin position="129"/>
        <end position="162"/>
    </location>
</feature>
<accession>A0ABW6XPV4</accession>
<keyword evidence="1" id="KW-1133">Transmembrane helix</keyword>
<name>A0ABW6XPV4_9ACTN</name>
<evidence type="ECO:0008006" key="4">
    <source>
        <dbReference type="Google" id="ProtNLM"/>
    </source>
</evidence>
<proteinExistence type="predicted"/>
<sequence length="219" mass="22353">MHMNVAPHLLTEDRAEYERVLDDALSTAHARPDLAGAGTRLSLAQLRSLTLNATTLVTSAAASEYDHFVKVREQHRAALGTRTPASPDRPGPGPGVVAILTVMVPVLAGAAAVIFLLVGAALHAVAPTVAFGATLLTAGLVFGAVAAAGLLGAAAGLLVTALRNSPAEVSRGGPPPAAPDDELSRAREAWRRALLERGILPFLRDVLAATTPPAGPPGT</sequence>
<evidence type="ECO:0000313" key="2">
    <source>
        <dbReference type="EMBL" id="MFF5919498.1"/>
    </source>
</evidence>
<keyword evidence="1" id="KW-0472">Membrane</keyword>
<keyword evidence="3" id="KW-1185">Reference proteome</keyword>
<keyword evidence="1" id="KW-0812">Transmembrane</keyword>
<protein>
    <recommendedName>
        <fullName evidence="4">Transmembrane protein</fullName>
    </recommendedName>
</protein>
<evidence type="ECO:0000256" key="1">
    <source>
        <dbReference type="SAM" id="Phobius"/>
    </source>
</evidence>
<organism evidence="2 3">
    <name type="scientific">Streptomyces flavochromogenes</name>
    <dbReference type="NCBI Taxonomy" id="68199"/>
    <lineage>
        <taxon>Bacteria</taxon>
        <taxon>Bacillati</taxon>
        <taxon>Actinomycetota</taxon>
        <taxon>Actinomycetes</taxon>
        <taxon>Kitasatosporales</taxon>
        <taxon>Streptomycetaceae</taxon>
        <taxon>Streptomyces</taxon>
    </lineage>
</organism>
<dbReference type="RefSeq" id="WP_030317995.1">
    <property type="nucleotide sequence ID" value="NZ_JBIBDZ010000003.1"/>
</dbReference>
<dbReference type="EMBL" id="JBIBDZ010000003">
    <property type="protein sequence ID" value="MFF5919498.1"/>
    <property type="molecule type" value="Genomic_DNA"/>
</dbReference>
<evidence type="ECO:0000313" key="3">
    <source>
        <dbReference type="Proteomes" id="UP001602370"/>
    </source>
</evidence>
<feature type="transmembrane region" description="Helical" evidence="1">
    <location>
        <begin position="96"/>
        <end position="123"/>
    </location>
</feature>
<dbReference type="Proteomes" id="UP001602370">
    <property type="component" value="Unassembled WGS sequence"/>
</dbReference>
<comment type="caution">
    <text evidence="2">The sequence shown here is derived from an EMBL/GenBank/DDBJ whole genome shotgun (WGS) entry which is preliminary data.</text>
</comment>
<gene>
    <name evidence="2" type="ORF">ACFY8C_14235</name>
</gene>
<reference evidence="2 3" key="1">
    <citation type="submission" date="2024-10" db="EMBL/GenBank/DDBJ databases">
        <title>The Natural Products Discovery Center: Release of the First 8490 Sequenced Strains for Exploring Actinobacteria Biosynthetic Diversity.</title>
        <authorList>
            <person name="Kalkreuter E."/>
            <person name="Kautsar S.A."/>
            <person name="Yang D."/>
            <person name="Bader C.D."/>
            <person name="Teijaro C.N."/>
            <person name="Fluegel L."/>
            <person name="Davis C.M."/>
            <person name="Simpson J.R."/>
            <person name="Lauterbach L."/>
            <person name="Steele A.D."/>
            <person name="Gui C."/>
            <person name="Meng S."/>
            <person name="Li G."/>
            <person name="Viehrig K."/>
            <person name="Ye F."/>
            <person name="Su P."/>
            <person name="Kiefer A.F."/>
            <person name="Nichols A."/>
            <person name="Cepeda A.J."/>
            <person name="Yan W."/>
            <person name="Fan B."/>
            <person name="Jiang Y."/>
            <person name="Adhikari A."/>
            <person name="Zheng C.-J."/>
            <person name="Schuster L."/>
            <person name="Cowan T.M."/>
            <person name="Smanski M.J."/>
            <person name="Chevrette M.G."/>
            <person name="De Carvalho L.P.S."/>
            <person name="Shen B."/>
        </authorList>
    </citation>
    <scope>NUCLEOTIDE SEQUENCE [LARGE SCALE GENOMIC DNA]</scope>
    <source>
        <strain evidence="2 3">NPDC012605</strain>
    </source>
</reference>